<dbReference type="EMBL" id="MN990728">
    <property type="protein sequence ID" value="QIM10324.1"/>
    <property type="molecule type" value="Genomic_DNA"/>
</dbReference>
<dbReference type="Gene3D" id="1.10.132.110">
    <property type="entry name" value="Serum amyloid A protein"/>
    <property type="match status" value="1"/>
</dbReference>
<protein>
    <submittedName>
        <fullName evidence="2">Uncharacterized protein</fullName>
    </submittedName>
</protein>
<sequence length="215" mass="25178">MYTNENSYGYTPYPPKKEPDYSNMTLRQELETRFADYEQQQKELQCMKSTNNNPYSSWPNMPTGYMDKTKVNDQQLEKFAQYLKNNISPMHTSEVERRVPQMIGATYDMIKNYANMISDQTINADDYFHCKANYEATKRGKYGIKTAERLGQIKEIYDIYKNINSKNFSFNEALNDYNHDMLVNEIGRLQALSGQYANSKDGGNIFRVRGINDKY</sequence>
<evidence type="ECO:0000256" key="1">
    <source>
        <dbReference type="SAM" id="MobiDB-lite"/>
    </source>
</evidence>
<name>A0A6G8F212_9PROT</name>
<dbReference type="InterPro" id="IPR000096">
    <property type="entry name" value="Serum_amyloid_A"/>
</dbReference>
<feature type="region of interest" description="Disordered" evidence="1">
    <location>
        <begin position="1"/>
        <end position="21"/>
    </location>
</feature>
<accession>A0A6G8F212</accession>
<evidence type="ECO:0000313" key="2">
    <source>
        <dbReference type="EMBL" id="QIM10324.1"/>
    </source>
</evidence>
<dbReference type="GO" id="GO:0005576">
    <property type="term" value="C:extracellular region"/>
    <property type="evidence" value="ECO:0007669"/>
    <property type="project" value="InterPro"/>
</dbReference>
<dbReference type="AlphaFoldDB" id="A0A6G8F212"/>
<proteinExistence type="predicted"/>
<reference evidence="2" key="1">
    <citation type="journal article" date="2020" name="J. ISSAAS">
        <title>Lactobacilli and other gastrointestinal microbiota of Peromyscus leucopus, reservoir host for agents of Lyme disease and other zoonoses in North America.</title>
        <authorList>
            <person name="Milovic A."/>
            <person name="Bassam K."/>
            <person name="Shao H."/>
            <person name="Chatzistamou I."/>
            <person name="Tufts D.M."/>
            <person name="Diuk-Wasser M."/>
            <person name="Barbour A.G."/>
        </authorList>
    </citation>
    <scope>NUCLEOTIDE SEQUENCE</scope>
    <source>
        <strain evidence="2">LL90</strain>
    </source>
</reference>
<dbReference type="Pfam" id="PF00277">
    <property type="entry name" value="SAA"/>
    <property type="match status" value="1"/>
</dbReference>
<gene>
    <name evidence="2" type="ORF">PlAlph_0780</name>
</gene>
<organism evidence="2">
    <name type="scientific">uncultured Alphaproteobacteria bacterium</name>
    <dbReference type="NCBI Taxonomy" id="91750"/>
    <lineage>
        <taxon>Bacteria</taxon>
        <taxon>Pseudomonadati</taxon>
        <taxon>Pseudomonadota</taxon>
        <taxon>Alphaproteobacteria</taxon>
        <taxon>environmental samples</taxon>
    </lineage>
</organism>